<reference evidence="11 12" key="1">
    <citation type="journal article" date="2018" name="Microbiome">
        <title>Fine metagenomic profile of the Mediterranean stratified and mixed water columns revealed by assembly and recruitment.</title>
        <authorList>
            <person name="Haro-Moreno J.M."/>
            <person name="Lopez-Perez M."/>
            <person name="De La Torre J.R."/>
            <person name="Picazo A."/>
            <person name="Camacho A."/>
            <person name="Rodriguez-Valera F."/>
        </authorList>
    </citation>
    <scope>NUCLEOTIDE SEQUENCE [LARGE SCALE GENOMIC DNA]</scope>
    <source>
        <strain evidence="11">MED-G57</strain>
    </source>
</reference>
<dbReference type="InterPro" id="IPR006424">
    <property type="entry name" value="Glyceraldehyde-3-P_DH_1"/>
</dbReference>
<keyword evidence="3 9" id="KW-0560">Oxidoreductase</keyword>
<evidence type="ECO:0000256" key="9">
    <source>
        <dbReference type="RuleBase" id="RU361160"/>
    </source>
</evidence>
<feature type="binding site" evidence="6">
    <location>
        <position position="121"/>
    </location>
    <ligand>
        <name>NAD(+)</name>
        <dbReference type="ChEBI" id="CHEBI:57540"/>
    </ligand>
</feature>
<evidence type="ECO:0000259" key="10">
    <source>
        <dbReference type="SMART" id="SM00846"/>
    </source>
</evidence>
<dbReference type="FunFam" id="3.30.360.10:FF:000002">
    <property type="entry name" value="Glyceraldehyde-3-phosphate dehydrogenase"/>
    <property type="match status" value="1"/>
</dbReference>
<dbReference type="AlphaFoldDB" id="A0A368DRI4"/>
<dbReference type="GO" id="GO:0006006">
    <property type="term" value="P:glucose metabolic process"/>
    <property type="evidence" value="ECO:0007669"/>
    <property type="project" value="InterPro"/>
</dbReference>
<keyword evidence="6" id="KW-0520">NAD</keyword>
<dbReference type="Pfam" id="PF02800">
    <property type="entry name" value="Gp_dh_C"/>
    <property type="match status" value="1"/>
</dbReference>
<dbReference type="InterPro" id="IPR020830">
    <property type="entry name" value="GlycerAld_3-P_DH_AS"/>
</dbReference>
<dbReference type="PRINTS" id="PR00078">
    <property type="entry name" value="G3PDHDRGNASE"/>
</dbReference>
<dbReference type="EC" id="1.2.1.-" evidence="9"/>
<gene>
    <name evidence="11" type="primary">gap</name>
    <name evidence="11" type="ORF">DBW71_02425</name>
</gene>
<dbReference type="PIRSF" id="PIRSF000149">
    <property type="entry name" value="GAP_DH"/>
    <property type="match status" value="1"/>
</dbReference>
<dbReference type="CDD" id="cd18126">
    <property type="entry name" value="GAPDH_I_C"/>
    <property type="match status" value="1"/>
</dbReference>
<dbReference type="SMART" id="SM00846">
    <property type="entry name" value="Gp_dh_N"/>
    <property type="match status" value="1"/>
</dbReference>
<evidence type="ECO:0000256" key="6">
    <source>
        <dbReference type="PIRSR" id="PIRSR000149-3"/>
    </source>
</evidence>
<protein>
    <recommendedName>
        <fullName evidence="9">Glyceraldehyde-3-phosphate dehydrogenase</fullName>
        <ecNumber evidence="9">1.2.1.-</ecNumber>
    </recommendedName>
</protein>
<dbReference type="NCBIfam" id="TIGR01534">
    <property type="entry name" value="GAPDH-I"/>
    <property type="match status" value="1"/>
</dbReference>
<dbReference type="CDD" id="cd05214">
    <property type="entry name" value="GAPDH_I_N"/>
    <property type="match status" value="1"/>
</dbReference>
<feature type="binding site" evidence="5">
    <location>
        <position position="182"/>
    </location>
    <ligand>
        <name>D-glyceraldehyde 3-phosphate</name>
        <dbReference type="ChEBI" id="CHEBI:59776"/>
    </ligand>
</feature>
<feature type="binding site" evidence="6">
    <location>
        <position position="36"/>
    </location>
    <ligand>
        <name>NAD(+)</name>
        <dbReference type="ChEBI" id="CHEBI:57540"/>
    </ligand>
</feature>
<dbReference type="InterPro" id="IPR020831">
    <property type="entry name" value="GlycerAld/Erythrose_P_DH"/>
</dbReference>
<evidence type="ECO:0000256" key="8">
    <source>
        <dbReference type="RuleBase" id="RU000397"/>
    </source>
</evidence>
<evidence type="ECO:0000256" key="1">
    <source>
        <dbReference type="ARBA" id="ARBA00007406"/>
    </source>
</evidence>
<evidence type="ECO:0000256" key="2">
    <source>
        <dbReference type="ARBA" id="ARBA00011881"/>
    </source>
</evidence>
<dbReference type="InterPro" id="IPR020828">
    <property type="entry name" value="GlycerAld_3-P_DH_NAD(P)-bd"/>
</dbReference>
<evidence type="ECO:0000313" key="11">
    <source>
        <dbReference type="EMBL" id="RCL73946.1"/>
    </source>
</evidence>
<feature type="site" description="Activates thiol group during catalysis" evidence="7">
    <location>
        <position position="179"/>
    </location>
</feature>
<dbReference type="Pfam" id="PF00044">
    <property type="entry name" value="Gp_dh_N"/>
    <property type="match status" value="1"/>
</dbReference>
<evidence type="ECO:0000256" key="7">
    <source>
        <dbReference type="PIRSR" id="PIRSR000149-4"/>
    </source>
</evidence>
<accession>A0A368DRI4</accession>
<feature type="binding site" evidence="5">
    <location>
        <position position="233"/>
    </location>
    <ligand>
        <name>D-glyceraldehyde 3-phosphate</name>
        <dbReference type="ChEBI" id="CHEBI:59776"/>
    </ligand>
</feature>
<comment type="similarity">
    <text evidence="1 8">Belongs to the glyceraldehyde-3-phosphate dehydrogenase family.</text>
</comment>
<feature type="binding site" evidence="6">
    <location>
        <position position="315"/>
    </location>
    <ligand>
        <name>NAD(+)</name>
        <dbReference type="ChEBI" id="CHEBI:57540"/>
    </ligand>
</feature>
<dbReference type="SUPFAM" id="SSF55347">
    <property type="entry name" value="Glyceraldehyde-3-phosphate dehydrogenase-like, C-terminal domain"/>
    <property type="match status" value="1"/>
</dbReference>
<organism evidence="11 12">
    <name type="scientific">PS1 clade bacterium</name>
    <dbReference type="NCBI Taxonomy" id="2175152"/>
    <lineage>
        <taxon>Bacteria</taxon>
        <taxon>Pseudomonadati</taxon>
        <taxon>Pseudomonadota</taxon>
        <taxon>Alphaproteobacteria</taxon>
        <taxon>PS1 clade</taxon>
    </lineage>
</organism>
<feature type="active site" description="Nucleophile" evidence="4">
    <location>
        <position position="152"/>
    </location>
</feature>
<dbReference type="Gene3D" id="3.30.360.10">
    <property type="entry name" value="Dihydrodipicolinate Reductase, domain 2"/>
    <property type="match status" value="1"/>
</dbReference>
<feature type="domain" description="Glyceraldehyde 3-phosphate dehydrogenase NAD(P) binding" evidence="10">
    <location>
        <begin position="3"/>
        <end position="152"/>
    </location>
</feature>
<dbReference type="Proteomes" id="UP000253570">
    <property type="component" value="Unassembled WGS sequence"/>
</dbReference>
<dbReference type="SUPFAM" id="SSF51735">
    <property type="entry name" value="NAD(P)-binding Rossmann-fold domains"/>
    <property type="match status" value="1"/>
</dbReference>
<dbReference type="InterPro" id="IPR020829">
    <property type="entry name" value="GlycerAld_3-P_DH_cat"/>
</dbReference>
<feature type="binding site" evidence="5">
    <location>
        <begin position="210"/>
        <end position="211"/>
    </location>
    <ligand>
        <name>D-glyceraldehyde 3-phosphate</name>
        <dbReference type="ChEBI" id="CHEBI:59776"/>
    </ligand>
</feature>
<dbReference type="GO" id="GO:0050661">
    <property type="term" value="F:NADP binding"/>
    <property type="evidence" value="ECO:0007669"/>
    <property type="project" value="InterPro"/>
</dbReference>
<comment type="caution">
    <text evidence="11">The sequence shown here is derived from an EMBL/GenBank/DDBJ whole genome shotgun (WGS) entry which is preliminary data.</text>
</comment>
<sequence length="334" mass="36853">MAAKIAINGFGRIGRNILRAIIEDRIDGLDVIAINDSGSIETNVHLLKYDSVHGRFPEKIDILDKDTISINGKHIKKISNKNLETLPWKDIDIVLECTGKFNDRDLAIQHIKSGAKKVLISAPAKNADITSVFGVNHKNIDKNHNIISNASCTTNALAPIAMILNNSVGIESAFMTTIHSYTGDQPTLDRNHRDLYRSRSAAQSIIPTSTGAAKAVGYVIPELKGKIDGVAMRVPTPNVSVIDLKFTSSKNTSVEEINQIFIDASEAGLKNIIDITEEKLVSIDLNHDKHSAIIAIDQTKVLNKRFIRVMAWYDNEWGFSHRMCNMAVHIGKLL</sequence>
<dbReference type="GO" id="GO:0051287">
    <property type="term" value="F:NAD binding"/>
    <property type="evidence" value="ECO:0007669"/>
    <property type="project" value="InterPro"/>
</dbReference>
<evidence type="ECO:0000313" key="12">
    <source>
        <dbReference type="Proteomes" id="UP000253570"/>
    </source>
</evidence>
<feature type="binding site" evidence="6">
    <location>
        <begin position="12"/>
        <end position="13"/>
    </location>
    <ligand>
        <name>NAD(+)</name>
        <dbReference type="ChEBI" id="CHEBI:57540"/>
    </ligand>
</feature>
<comment type="subunit">
    <text evidence="2">Homotetramer.</text>
</comment>
<dbReference type="FunFam" id="3.40.50.720:FF:000001">
    <property type="entry name" value="Glyceraldehyde-3-phosphate dehydrogenase"/>
    <property type="match status" value="1"/>
</dbReference>
<dbReference type="InterPro" id="IPR036291">
    <property type="entry name" value="NAD(P)-bd_dom_sf"/>
</dbReference>
<evidence type="ECO:0000256" key="5">
    <source>
        <dbReference type="PIRSR" id="PIRSR000149-2"/>
    </source>
</evidence>
<dbReference type="EMBL" id="QOQD01000004">
    <property type="protein sequence ID" value="RCL73946.1"/>
    <property type="molecule type" value="Genomic_DNA"/>
</dbReference>
<dbReference type="PANTHER" id="PTHR43148">
    <property type="entry name" value="GLYCERALDEHYDE-3-PHOSPHATE DEHYDROGENASE 2"/>
    <property type="match status" value="1"/>
</dbReference>
<dbReference type="GO" id="GO:0016620">
    <property type="term" value="F:oxidoreductase activity, acting on the aldehyde or oxo group of donors, NAD or NADP as acceptor"/>
    <property type="evidence" value="ECO:0007669"/>
    <property type="project" value="InterPro"/>
</dbReference>
<evidence type="ECO:0000256" key="3">
    <source>
        <dbReference type="ARBA" id="ARBA00023002"/>
    </source>
</evidence>
<feature type="binding site" evidence="5">
    <location>
        <begin position="151"/>
        <end position="153"/>
    </location>
    <ligand>
        <name>D-glyceraldehyde 3-phosphate</name>
        <dbReference type="ChEBI" id="CHEBI:59776"/>
    </ligand>
</feature>
<dbReference type="PROSITE" id="PS00071">
    <property type="entry name" value="GAPDH"/>
    <property type="match status" value="1"/>
</dbReference>
<name>A0A368DRI4_9PROT</name>
<dbReference type="Gene3D" id="3.40.50.720">
    <property type="entry name" value="NAD(P)-binding Rossmann-like Domain"/>
    <property type="match status" value="1"/>
</dbReference>
<keyword evidence="6" id="KW-0547">Nucleotide-binding</keyword>
<proteinExistence type="inferred from homology"/>
<evidence type="ECO:0000256" key="4">
    <source>
        <dbReference type="PIRSR" id="PIRSR000149-1"/>
    </source>
</evidence>